<dbReference type="PANTHER" id="PTHR43000">
    <property type="entry name" value="DTDP-D-GLUCOSE 4,6-DEHYDRATASE-RELATED"/>
    <property type="match status" value="1"/>
</dbReference>
<dbReference type="InterPro" id="IPR036291">
    <property type="entry name" value="NAD(P)-bd_dom_sf"/>
</dbReference>
<evidence type="ECO:0000259" key="2">
    <source>
        <dbReference type="Pfam" id="PF01370"/>
    </source>
</evidence>
<sequence length="307" mass="32830">VTRVLVTGGAGFIGSHLCRRLASDGHEVRALDNLSSGRRDNLGDADVDLMIGDLRDPSTAGLAVEDAEIVLHHAAIASVQYSVEQPLDEQEVNVVGTLRLLEAARHAGVRRVVFAASAAAYGTDPTVPKREDMTALPVSPYGLSKVAGENYCRVWSHVYGLETVCLRYFNIFGPRQDPASPYSGVISIFARLMIDGVAPTIHGDGEQSRDFTCVDNVVEANLAALAVPVAAGEVYNIGTGRGVTVNELVTSLNQVLGSDLAPKYGPSRAADVRASVADVGRARRELGYEPRVSFEEGLQQTVDWMRA</sequence>
<dbReference type="Pfam" id="PF01370">
    <property type="entry name" value="Epimerase"/>
    <property type="match status" value="1"/>
</dbReference>
<feature type="domain" description="NAD-dependent epimerase/dehydratase" evidence="2">
    <location>
        <begin position="4"/>
        <end position="238"/>
    </location>
</feature>
<organism evidence="3">
    <name type="scientific">marine metagenome</name>
    <dbReference type="NCBI Taxonomy" id="408172"/>
    <lineage>
        <taxon>unclassified sequences</taxon>
        <taxon>metagenomes</taxon>
        <taxon>ecological metagenomes</taxon>
    </lineage>
</organism>
<protein>
    <recommendedName>
        <fullName evidence="2">NAD-dependent epimerase/dehydratase domain-containing protein</fullName>
    </recommendedName>
</protein>
<reference evidence="3" key="1">
    <citation type="submission" date="2018-05" db="EMBL/GenBank/DDBJ databases">
        <authorList>
            <person name="Lanie J.A."/>
            <person name="Ng W.-L."/>
            <person name="Kazmierczak K.M."/>
            <person name="Andrzejewski T.M."/>
            <person name="Davidsen T.M."/>
            <person name="Wayne K.J."/>
            <person name="Tettelin H."/>
            <person name="Glass J.I."/>
            <person name="Rusch D."/>
            <person name="Podicherti R."/>
            <person name="Tsui H.-C.T."/>
            <person name="Winkler M.E."/>
        </authorList>
    </citation>
    <scope>NUCLEOTIDE SEQUENCE</scope>
</reference>
<dbReference type="CDD" id="cd05256">
    <property type="entry name" value="UDP_AE_SDR_e"/>
    <property type="match status" value="1"/>
</dbReference>
<name>A0A382NZI5_9ZZZZ</name>
<proteinExistence type="inferred from homology"/>
<gene>
    <name evidence="3" type="ORF">METZ01_LOCUS317845</name>
</gene>
<dbReference type="EMBL" id="UINC01102970">
    <property type="protein sequence ID" value="SVC64991.1"/>
    <property type="molecule type" value="Genomic_DNA"/>
</dbReference>
<evidence type="ECO:0000256" key="1">
    <source>
        <dbReference type="ARBA" id="ARBA00007637"/>
    </source>
</evidence>
<accession>A0A382NZI5</accession>
<comment type="similarity">
    <text evidence="1">Belongs to the NAD(P)-dependent epimerase/dehydratase family.</text>
</comment>
<dbReference type="AlphaFoldDB" id="A0A382NZI5"/>
<dbReference type="Gene3D" id="3.90.25.10">
    <property type="entry name" value="UDP-galactose 4-epimerase, domain 1"/>
    <property type="match status" value="1"/>
</dbReference>
<evidence type="ECO:0000313" key="3">
    <source>
        <dbReference type="EMBL" id="SVC64991.1"/>
    </source>
</evidence>
<dbReference type="Gene3D" id="3.40.50.720">
    <property type="entry name" value="NAD(P)-binding Rossmann-like Domain"/>
    <property type="match status" value="1"/>
</dbReference>
<dbReference type="PRINTS" id="PR01713">
    <property type="entry name" value="NUCEPIMERASE"/>
</dbReference>
<dbReference type="InterPro" id="IPR001509">
    <property type="entry name" value="Epimerase_deHydtase"/>
</dbReference>
<feature type="non-terminal residue" evidence="3">
    <location>
        <position position="1"/>
    </location>
</feature>
<dbReference type="SUPFAM" id="SSF51735">
    <property type="entry name" value="NAD(P)-binding Rossmann-fold domains"/>
    <property type="match status" value="1"/>
</dbReference>